<protein>
    <submittedName>
        <fullName evidence="1">DUF3024 domain-containing protein</fullName>
    </submittedName>
</protein>
<name>A0ABW4YHY5_9BACL</name>
<dbReference type="RefSeq" id="WP_377770238.1">
    <property type="nucleotide sequence ID" value="NZ_JBHUHO010000013.1"/>
</dbReference>
<organism evidence="1 2">
    <name type="scientific">Paenibacillus yanchengensis</name>
    <dbReference type="NCBI Taxonomy" id="2035833"/>
    <lineage>
        <taxon>Bacteria</taxon>
        <taxon>Bacillati</taxon>
        <taxon>Bacillota</taxon>
        <taxon>Bacilli</taxon>
        <taxon>Bacillales</taxon>
        <taxon>Paenibacillaceae</taxon>
        <taxon>Paenibacillus</taxon>
    </lineage>
</organism>
<evidence type="ECO:0000313" key="1">
    <source>
        <dbReference type="EMBL" id="MFD2115215.1"/>
    </source>
</evidence>
<dbReference type="Proteomes" id="UP001597362">
    <property type="component" value="Unassembled WGS sequence"/>
</dbReference>
<proteinExistence type="predicted"/>
<dbReference type="EMBL" id="JBHUHO010000013">
    <property type="protein sequence ID" value="MFD2115215.1"/>
    <property type="molecule type" value="Genomic_DNA"/>
</dbReference>
<evidence type="ECO:0000313" key="2">
    <source>
        <dbReference type="Proteomes" id="UP001597362"/>
    </source>
</evidence>
<dbReference type="Pfam" id="PF11225">
    <property type="entry name" value="DUF3024"/>
    <property type="match status" value="1"/>
</dbReference>
<sequence length="109" mass="13215">MDDFTKKRIIKVMGNYTENKIPEHIRNQVRMNYKMRGNNVTLVEERPAFRSDEWVEINIAQFRLTEGMWNVYWNDSKGKWHYVEEIEPAEDFEQQLKKVDQNNTGIFWG</sequence>
<comment type="caution">
    <text evidence="1">The sequence shown here is derived from an EMBL/GenBank/DDBJ whole genome shotgun (WGS) entry which is preliminary data.</text>
</comment>
<reference evidence="2" key="1">
    <citation type="journal article" date="2019" name="Int. J. Syst. Evol. Microbiol.">
        <title>The Global Catalogue of Microorganisms (GCM) 10K type strain sequencing project: providing services to taxonomists for standard genome sequencing and annotation.</title>
        <authorList>
            <consortium name="The Broad Institute Genomics Platform"/>
            <consortium name="The Broad Institute Genome Sequencing Center for Infectious Disease"/>
            <person name="Wu L."/>
            <person name="Ma J."/>
        </authorList>
    </citation>
    <scope>NUCLEOTIDE SEQUENCE [LARGE SCALE GENOMIC DNA]</scope>
    <source>
        <strain evidence="2">GH52</strain>
    </source>
</reference>
<keyword evidence="2" id="KW-1185">Reference proteome</keyword>
<dbReference type="InterPro" id="IPR021388">
    <property type="entry name" value="DUF3024"/>
</dbReference>
<gene>
    <name evidence="1" type="ORF">ACFSJH_05625</name>
</gene>
<accession>A0ABW4YHY5</accession>